<sequence length="76" mass="9130">MRVDGKDHYKYVSRGYHLTMTDHNILTYVNAMKSRPLNEQSQLKCLSQDHNLIKDCDDETYQKHKSFLFSQQFPYE</sequence>
<organism evidence="1 2">
    <name type="scientific">Clunio marinus</name>
    <dbReference type="NCBI Taxonomy" id="568069"/>
    <lineage>
        <taxon>Eukaryota</taxon>
        <taxon>Metazoa</taxon>
        <taxon>Ecdysozoa</taxon>
        <taxon>Arthropoda</taxon>
        <taxon>Hexapoda</taxon>
        <taxon>Insecta</taxon>
        <taxon>Pterygota</taxon>
        <taxon>Neoptera</taxon>
        <taxon>Endopterygota</taxon>
        <taxon>Diptera</taxon>
        <taxon>Nematocera</taxon>
        <taxon>Chironomoidea</taxon>
        <taxon>Chironomidae</taxon>
        <taxon>Clunio</taxon>
    </lineage>
</organism>
<dbReference type="Proteomes" id="UP000183832">
    <property type="component" value="Unassembled WGS sequence"/>
</dbReference>
<proteinExistence type="predicted"/>
<keyword evidence="2" id="KW-1185">Reference proteome</keyword>
<protein>
    <submittedName>
        <fullName evidence="1">CLUMA_CG018752, isoform A</fullName>
    </submittedName>
</protein>
<evidence type="ECO:0000313" key="2">
    <source>
        <dbReference type="Proteomes" id="UP000183832"/>
    </source>
</evidence>
<dbReference type="EMBL" id="CVRI01000065">
    <property type="protein sequence ID" value="CRL05722.1"/>
    <property type="molecule type" value="Genomic_DNA"/>
</dbReference>
<accession>A0A1J1J1B0</accession>
<reference evidence="1 2" key="1">
    <citation type="submission" date="2015-04" db="EMBL/GenBank/DDBJ databases">
        <authorList>
            <person name="Syromyatnikov M.Y."/>
            <person name="Popov V.N."/>
        </authorList>
    </citation>
    <scope>NUCLEOTIDE SEQUENCE [LARGE SCALE GENOMIC DNA]</scope>
</reference>
<dbReference type="AlphaFoldDB" id="A0A1J1J1B0"/>
<evidence type="ECO:0000313" key="1">
    <source>
        <dbReference type="EMBL" id="CRL05722.1"/>
    </source>
</evidence>
<name>A0A1J1J1B0_9DIPT</name>
<gene>
    <name evidence="1" type="ORF">CLUMA_CG018752</name>
</gene>